<dbReference type="Pfam" id="PF13561">
    <property type="entry name" value="adh_short_C2"/>
    <property type="match status" value="1"/>
</dbReference>
<dbReference type="AlphaFoldDB" id="A0A7W7Q072"/>
<dbReference type="GO" id="GO:0016616">
    <property type="term" value="F:oxidoreductase activity, acting on the CH-OH group of donors, NAD or NADP as acceptor"/>
    <property type="evidence" value="ECO:0007669"/>
    <property type="project" value="UniProtKB-ARBA"/>
</dbReference>
<dbReference type="SMART" id="SM00822">
    <property type="entry name" value="PKS_KR"/>
    <property type="match status" value="1"/>
</dbReference>
<dbReference type="FunFam" id="3.40.50.720:FF:000084">
    <property type="entry name" value="Short-chain dehydrogenase reductase"/>
    <property type="match status" value="1"/>
</dbReference>
<dbReference type="InterPro" id="IPR020904">
    <property type="entry name" value="Sc_DH/Rdtase_CS"/>
</dbReference>
<proteinExistence type="inferred from homology"/>
<organism evidence="4 5">
    <name type="scientific">Actinophytocola algeriensis</name>
    <dbReference type="NCBI Taxonomy" id="1768010"/>
    <lineage>
        <taxon>Bacteria</taxon>
        <taxon>Bacillati</taxon>
        <taxon>Actinomycetota</taxon>
        <taxon>Actinomycetes</taxon>
        <taxon>Pseudonocardiales</taxon>
        <taxon>Pseudonocardiaceae</taxon>
    </lineage>
</organism>
<dbReference type="CDD" id="cd05233">
    <property type="entry name" value="SDR_c"/>
    <property type="match status" value="1"/>
</dbReference>
<evidence type="ECO:0000259" key="3">
    <source>
        <dbReference type="SMART" id="SM00822"/>
    </source>
</evidence>
<dbReference type="Proteomes" id="UP000520767">
    <property type="component" value="Unassembled WGS sequence"/>
</dbReference>
<accession>A0A7W7Q072</accession>
<comment type="caution">
    <text evidence="4">The sequence shown here is derived from an EMBL/GenBank/DDBJ whole genome shotgun (WGS) entry which is preliminary data.</text>
</comment>
<dbReference type="InterPro" id="IPR002347">
    <property type="entry name" value="SDR_fam"/>
</dbReference>
<dbReference type="PANTHER" id="PTHR42760:SF133">
    <property type="entry name" value="3-OXOACYL-[ACYL-CARRIER-PROTEIN] REDUCTASE"/>
    <property type="match status" value="1"/>
</dbReference>
<feature type="domain" description="Ketoreductase" evidence="3">
    <location>
        <begin position="7"/>
        <end position="181"/>
    </location>
</feature>
<dbReference type="RefSeq" id="WP_184808800.1">
    <property type="nucleotide sequence ID" value="NZ_JACHJQ010000001.1"/>
</dbReference>
<dbReference type="EMBL" id="JACHJQ010000001">
    <property type="protein sequence ID" value="MBB4904567.1"/>
    <property type="molecule type" value="Genomic_DNA"/>
</dbReference>
<comment type="similarity">
    <text evidence="1">Belongs to the short-chain dehydrogenases/reductases (SDR) family.</text>
</comment>
<dbReference type="InterPro" id="IPR057326">
    <property type="entry name" value="KR_dom"/>
</dbReference>
<dbReference type="InterPro" id="IPR036291">
    <property type="entry name" value="NAD(P)-bd_dom_sf"/>
</dbReference>
<dbReference type="PROSITE" id="PS00061">
    <property type="entry name" value="ADH_SHORT"/>
    <property type="match status" value="1"/>
</dbReference>
<sequence length="249" mass="25658">MGQLDGTTALVTGGSSGIGLATARRFAEEGAHVYLTGRRAPELAAAAEQIGERATPVRADIAEPADIARLMDTITASGDQIDVLFANAGGGSFAPLEDVTEQHLDQIFRTNVRGVVLTVQKALPLLHEGSSIILNGSTAAFTGTPSFGVYGASKAAVHALGRVWANELAPRGIRVNTLAPGYIETPGILADAGDDEAARILLRARLAEGVPLGRLGQAVEAAEAALFLATNGFVTGAELVVDGGESRRH</sequence>
<gene>
    <name evidence="4" type="ORF">FHR82_000777</name>
</gene>
<dbReference type="PRINTS" id="PR00081">
    <property type="entry name" value="GDHRDH"/>
</dbReference>
<evidence type="ECO:0000256" key="1">
    <source>
        <dbReference type="ARBA" id="ARBA00006484"/>
    </source>
</evidence>
<name>A0A7W7Q072_9PSEU</name>
<keyword evidence="5" id="KW-1185">Reference proteome</keyword>
<evidence type="ECO:0000313" key="4">
    <source>
        <dbReference type="EMBL" id="MBB4904567.1"/>
    </source>
</evidence>
<evidence type="ECO:0000256" key="2">
    <source>
        <dbReference type="ARBA" id="ARBA00023002"/>
    </source>
</evidence>
<dbReference type="Gene3D" id="3.40.50.720">
    <property type="entry name" value="NAD(P)-binding Rossmann-like Domain"/>
    <property type="match status" value="1"/>
</dbReference>
<dbReference type="PANTHER" id="PTHR42760">
    <property type="entry name" value="SHORT-CHAIN DEHYDROGENASES/REDUCTASES FAMILY MEMBER"/>
    <property type="match status" value="1"/>
</dbReference>
<protein>
    <submittedName>
        <fullName evidence="4">NAD(P)-dependent dehydrogenase (Short-subunit alcohol dehydrogenase family)</fullName>
    </submittedName>
</protein>
<reference evidence="4 5" key="1">
    <citation type="submission" date="2020-08" db="EMBL/GenBank/DDBJ databases">
        <title>Genomic Encyclopedia of Type Strains, Phase III (KMG-III): the genomes of soil and plant-associated and newly described type strains.</title>
        <authorList>
            <person name="Whitman W."/>
        </authorList>
    </citation>
    <scope>NUCLEOTIDE SEQUENCE [LARGE SCALE GENOMIC DNA]</scope>
    <source>
        <strain evidence="4 5">CECT 8960</strain>
    </source>
</reference>
<keyword evidence="2" id="KW-0560">Oxidoreductase</keyword>
<dbReference type="SUPFAM" id="SSF51735">
    <property type="entry name" value="NAD(P)-binding Rossmann-fold domains"/>
    <property type="match status" value="1"/>
</dbReference>
<evidence type="ECO:0000313" key="5">
    <source>
        <dbReference type="Proteomes" id="UP000520767"/>
    </source>
</evidence>